<accession>A0ACC2L3W7</accession>
<comment type="caution">
    <text evidence="1">The sequence shown here is derived from an EMBL/GenBank/DDBJ whole genome shotgun (WGS) entry which is preliminary data.</text>
</comment>
<reference evidence="1 2" key="1">
    <citation type="journal article" date="2022" name="Hortic Res">
        <title>A haplotype resolved chromosomal level avocado genome allows analysis of novel avocado genes.</title>
        <authorList>
            <person name="Nath O."/>
            <person name="Fletcher S.J."/>
            <person name="Hayward A."/>
            <person name="Shaw L.M."/>
            <person name="Masouleh A.K."/>
            <person name="Furtado A."/>
            <person name="Henry R.J."/>
            <person name="Mitter N."/>
        </authorList>
    </citation>
    <scope>NUCLEOTIDE SEQUENCE [LARGE SCALE GENOMIC DNA]</scope>
    <source>
        <strain evidence="2">cv. Hass</strain>
    </source>
</reference>
<dbReference type="Proteomes" id="UP001234297">
    <property type="component" value="Chromosome 6"/>
</dbReference>
<evidence type="ECO:0000313" key="1">
    <source>
        <dbReference type="EMBL" id="KAJ8627734.1"/>
    </source>
</evidence>
<gene>
    <name evidence="1" type="ORF">MRB53_021041</name>
</gene>
<sequence length="114" mass="12666">MSFPQQNTQNALKLFHSAVSPHLTDQKGYMTATMEMQEPSIDTDKLSYEIFSILESKFLFGYDDQKLWLLKQITPSTSAATMTGVLPFAAAFILAGADVDSIGSTKRQVLHPQH</sequence>
<name>A0ACC2L3W7_PERAE</name>
<protein>
    <submittedName>
        <fullName evidence="1">Uncharacterized protein</fullName>
    </submittedName>
</protein>
<evidence type="ECO:0000313" key="2">
    <source>
        <dbReference type="Proteomes" id="UP001234297"/>
    </source>
</evidence>
<proteinExistence type="predicted"/>
<keyword evidence="2" id="KW-1185">Reference proteome</keyword>
<dbReference type="EMBL" id="CM056814">
    <property type="protein sequence ID" value="KAJ8627734.1"/>
    <property type="molecule type" value="Genomic_DNA"/>
</dbReference>
<organism evidence="1 2">
    <name type="scientific">Persea americana</name>
    <name type="common">Avocado</name>
    <dbReference type="NCBI Taxonomy" id="3435"/>
    <lineage>
        <taxon>Eukaryota</taxon>
        <taxon>Viridiplantae</taxon>
        <taxon>Streptophyta</taxon>
        <taxon>Embryophyta</taxon>
        <taxon>Tracheophyta</taxon>
        <taxon>Spermatophyta</taxon>
        <taxon>Magnoliopsida</taxon>
        <taxon>Magnoliidae</taxon>
        <taxon>Laurales</taxon>
        <taxon>Lauraceae</taxon>
        <taxon>Persea</taxon>
    </lineage>
</organism>